<gene>
    <name evidence="6" type="primary">LOC100284848</name>
</gene>
<reference evidence="6" key="2">
    <citation type="submission" date="2019-07" db="EMBL/GenBank/DDBJ databases">
        <authorList>
            <person name="Seetharam A."/>
            <person name="Woodhouse M."/>
            <person name="Cannon E."/>
        </authorList>
    </citation>
    <scope>NUCLEOTIDE SEQUENCE [LARGE SCALE GENOMIC DNA]</scope>
    <source>
        <strain evidence="6">cv. B73</strain>
    </source>
</reference>
<dbReference type="InterPro" id="IPR001087">
    <property type="entry name" value="GDSL"/>
</dbReference>
<dbReference type="PANTHER" id="PTHR22835:SF260">
    <property type="entry name" value="OS05G0209600 PROTEIN"/>
    <property type="match status" value="1"/>
</dbReference>
<dbReference type="EnsemblPlants" id="Zm00001eb350690_T002">
    <property type="protein sequence ID" value="Zm00001eb350690_P002"/>
    <property type="gene ID" value="Zm00001eb350690"/>
</dbReference>
<dbReference type="Gramene" id="Zm00001eb350690_T002">
    <property type="protein sequence ID" value="Zm00001eb350690_P002"/>
    <property type="gene ID" value="Zm00001eb350690"/>
</dbReference>
<dbReference type="FunCoup" id="A0A804UGQ1">
    <property type="interactions" value="82"/>
</dbReference>
<dbReference type="AlphaFoldDB" id="A0A804UGQ1"/>
<dbReference type="InParanoid" id="A0A804UGQ1"/>
<dbReference type="InterPro" id="IPR035669">
    <property type="entry name" value="SGNH_plant_lipase-like"/>
</dbReference>
<keyword evidence="8" id="KW-1267">Proteomics identification</keyword>
<reference evidence="6" key="3">
    <citation type="submission" date="2021-05" db="UniProtKB">
        <authorList>
            <consortium name="EnsemblPlants"/>
        </authorList>
    </citation>
    <scope>IDENTIFICATION</scope>
    <source>
        <strain evidence="6">cv. B73</strain>
    </source>
</reference>
<dbReference type="CDD" id="cd01837">
    <property type="entry name" value="SGNH_plant_lipase_like"/>
    <property type="match status" value="1"/>
</dbReference>
<dbReference type="PANTHER" id="PTHR22835">
    <property type="entry name" value="ZINC FINGER FYVE DOMAIN CONTAINING PROTEIN"/>
    <property type="match status" value="1"/>
</dbReference>
<protein>
    <recommendedName>
        <fullName evidence="9">GDSL esterase/lipase</fullName>
    </recommendedName>
</protein>
<dbReference type="SUPFAM" id="SSF52266">
    <property type="entry name" value="SGNH hydrolase"/>
    <property type="match status" value="1"/>
</dbReference>
<evidence type="ECO:0000313" key="7">
    <source>
        <dbReference type="Proteomes" id="UP000007305"/>
    </source>
</evidence>
<organism evidence="6 7">
    <name type="scientific">Zea mays</name>
    <name type="common">Maize</name>
    <dbReference type="NCBI Taxonomy" id="4577"/>
    <lineage>
        <taxon>Eukaryota</taxon>
        <taxon>Viridiplantae</taxon>
        <taxon>Streptophyta</taxon>
        <taxon>Embryophyta</taxon>
        <taxon>Tracheophyta</taxon>
        <taxon>Spermatophyta</taxon>
        <taxon>Magnoliopsida</taxon>
        <taxon>Liliopsida</taxon>
        <taxon>Poales</taxon>
        <taxon>Poaceae</taxon>
        <taxon>PACMAD clade</taxon>
        <taxon>Panicoideae</taxon>
        <taxon>Andropogonodae</taxon>
        <taxon>Andropogoneae</taxon>
        <taxon>Tripsacinae</taxon>
        <taxon>Zea</taxon>
    </lineage>
</organism>
<evidence type="ECO:0000313" key="6">
    <source>
        <dbReference type="EnsemblPlants" id="Zm00001eb350690_P002"/>
    </source>
</evidence>
<keyword evidence="3" id="KW-0378">Hydrolase</keyword>
<dbReference type="Pfam" id="PF00657">
    <property type="entry name" value="Lipase_GDSL"/>
    <property type="match status" value="1"/>
</dbReference>
<feature type="signal peptide" evidence="5">
    <location>
        <begin position="1"/>
        <end position="28"/>
    </location>
</feature>
<dbReference type="Proteomes" id="UP000007305">
    <property type="component" value="Chromosome 8"/>
</dbReference>
<evidence type="ECO:0000256" key="5">
    <source>
        <dbReference type="SAM" id="SignalP"/>
    </source>
</evidence>
<evidence type="ECO:0000256" key="1">
    <source>
        <dbReference type="ARBA" id="ARBA00008668"/>
    </source>
</evidence>
<evidence type="ECO:0000256" key="3">
    <source>
        <dbReference type="ARBA" id="ARBA00022801"/>
    </source>
</evidence>
<name>A0A804UGQ1_MAIZE</name>
<accession>A0A804UGQ1</accession>
<feature type="chain" id="PRO_5032746819" description="GDSL esterase/lipase" evidence="5">
    <location>
        <begin position="29"/>
        <end position="411"/>
    </location>
</feature>
<keyword evidence="2 5" id="KW-0732">Signal</keyword>
<keyword evidence="4" id="KW-0325">Glycoprotein</keyword>
<evidence type="ECO:0000256" key="2">
    <source>
        <dbReference type="ARBA" id="ARBA00022729"/>
    </source>
</evidence>
<evidence type="ECO:0008006" key="9">
    <source>
        <dbReference type="Google" id="ProtNLM"/>
    </source>
</evidence>
<proteinExistence type="evidence at protein level"/>
<comment type="similarity">
    <text evidence="1">Belongs to the 'GDSL' lipolytic enzyme family.</text>
</comment>
<dbReference type="Gene3D" id="3.40.50.1110">
    <property type="entry name" value="SGNH hydrolase"/>
    <property type="match status" value="1"/>
</dbReference>
<reference evidence="7" key="1">
    <citation type="journal article" date="2009" name="Science">
        <title>The B73 maize genome: complexity, diversity, and dynamics.</title>
        <authorList>
            <person name="Schnable P.S."/>
            <person name="Ware D."/>
            <person name="Fulton R.S."/>
            <person name="Stein J.C."/>
            <person name="Wei F."/>
            <person name="Pasternak S."/>
            <person name="Liang C."/>
            <person name="Zhang J."/>
            <person name="Fulton L."/>
            <person name="Graves T.A."/>
            <person name="Minx P."/>
            <person name="Reily A.D."/>
            <person name="Courtney L."/>
            <person name="Kruchowski S.S."/>
            <person name="Tomlinson C."/>
            <person name="Strong C."/>
            <person name="Delehaunty K."/>
            <person name="Fronick C."/>
            <person name="Courtney B."/>
            <person name="Rock S.M."/>
            <person name="Belter E."/>
            <person name="Du F."/>
            <person name="Kim K."/>
            <person name="Abbott R.M."/>
            <person name="Cotton M."/>
            <person name="Levy A."/>
            <person name="Marchetto P."/>
            <person name="Ochoa K."/>
            <person name="Jackson S.M."/>
            <person name="Gillam B."/>
            <person name="Chen W."/>
            <person name="Yan L."/>
            <person name="Higginbotham J."/>
            <person name="Cardenas M."/>
            <person name="Waligorski J."/>
            <person name="Applebaum E."/>
            <person name="Phelps L."/>
            <person name="Falcone J."/>
            <person name="Kanchi K."/>
            <person name="Thane T."/>
            <person name="Scimone A."/>
            <person name="Thane N."/>
            <person name="Henke J."/>
            <person name="Wang T."/>
            <person name="Ruppert J."/>
            <person name="Shah N."/>
            <person name="Rotter K."/>
            <person name="Hodges J."/>
            <person name="Ingenthron E."/>
            <person name="Cordes M."/>
            <person name="Kohlberg S."/>
            <person name="Sgro J."/>
            <person name="Delgado B."/>
            <person name="Mead K."/>
            <person name="Chinwalla A."/>
            <person name="Leonard S."/>
            <person name="Crouse K."/>
            <person name="Collura K."/>
            <person name="Kudrna D."/>
            <person name="Currie J."/>
            <person name="He R."/>
            <person name="Angelova A."/>
            <person name="Rajasekar S."/>
            <person name="Mueller T."/>
            <person name="Lomeli R."/>
            <person name="Scara G."/>
            <person name="Ko A."/>
            <person name="Delaney K."/>
            <person name="Wissotski M."/>
            <person name="Lopez G."/>
            <person name="Campos D."/>
            <person name="Braidotti M."/>
            <person name="Ashley E."/>
            <person name="Golser W."/>
            <person name="Kim H."/>
            <person name="Lee S."/>
            <person name="Lin J."/>
            <person name="Dujmic Z."/>
            <person name="Kim W."/>
            <person name="Talag J."/>
            <person name="Zuccolo A."/>
            <person name="Fan C."/>
            <person name="Sebastian A."/>
            <person name="Kramer M."/>
            <person name="Spiegel L."/>
            <person name="Nascimento L."/>
            <person name="Zutavern T."/>
            <person name="Miller B."/>
            <person name="Ambroise C."/>
            <person name="Muller S."/>
            <person name="Spooner W."/>
            <person name="Narechania A."/>
            <person name="Ren L."/>
            <person name="Wei S."/>
            <person name="Kumari S."/>
            <person name="Faga B."/>
            <person name="Levy M.J."/>
            <person name="McMahan L."/>
            <person name="Van Buren P."/>
            <person name="Vaughn M.W."/>
            <person name="Ying K."/>
            <person name="Yeh C.-T."/>
            <person name="Emrich S.J."/>
            <person name="Jia Y."/>
            <person name="Kalyanaraman A."/>
            <person name="Hsia A.-P."/>
            <person name="Barbazuk W.B."/>
            <person name="Baucom R.S."/>
            <person name="Brutnell T.P."/>
            <person name="Carpita N.C."/>
            <person name="Chaparro C."/>
            <person name="Chia J.-M."/>
            <person name="Deragon J.-M."/>
            <person name="Estill J.C."/>
            <person name="Fu Y."/>
            <person name="Jeddeloh J.A."/>
            <person name="Han Y."/>
            <person name="Lee H."/>
            <person name="Li P."/>
            <person name="Lisch D.R."/>
            <person name="Liu S."/>
            <person name="Liu Z."/>
            <person name="Nagel D.H."/>
            <person name="McCann M.C."/>
            <person name="SanMiguel P."/>
            <person name="Myers A.M."/>
            <person name="Nettleton D."/>
            <person name="Nguyen J."/>
            <person name="Penning B.W."/>
            <person name="Ponnala L."/>
            <person name="Schneider K.L."/>
            <person name="Schwartz D.C."/>
            <person name="Sharma A."/>
            <person name="Soderlund C."/>
            <person name="Springer N.M."/>
            <person name="Sun Q."/>
            <person name="Wang H."/>
            <person name="Waterman M."/>
            <person name="Westerman R."/>
            <person name="Wolfgruber T.K."/>
            <person name="Yang L."/>
            <person name="Yu Y."/>
            <person name="Zhang L."/>
            <person name="Zhou S."/>
            <person name="Zhu Q."/>
            <person name="Bennetzen J.L."/>
            <person name="Dawe R.K."/>
            <person name="Jiang J."/>
            <person name="Jiang N."/>
            <person name="Presting G.G."/>
            <person name="Wessler S.R."/>
            <person name="Aluru S."/>
            <person name="Martienssen R.A."/>
            <person name="Clifton S.W."/>
            <person name="McCombie W.R."/>
            <person name="Wing R.A."/>
            <person name="Wilson R.K."/>
        </authorList>
    </citation>
    <scope>NUCLEOTIDE SEQUENCE [LARGE SCALE GENOMIC DNA]</scope>
    <source>
        <strain evidence="7">cv. B73</strain>
    </source>
</reference>
<evidence type="ECO:0000256" key="4">
    <source>
        <dbReference type="ARBA" id="ARBA00023180"/>
    </source>
</evidence>
<keyword evidence="7" id="KW-1185">Reference proteome</keyword>
<evidence type="ECO:0007829" key="8">
    <source>
        <dbReference type="PeptideAtlas" id="A0A804UGQ1"/>
    </source>
</evidence>
<sequence>MATTGGGKAALVLGRLLLLLCVLGHGAAQRYNAIWSFGDSISDTGNLCVGGGCPSWLTTGQPPYGETFFGRPTGRCSDGRVIVDFLGMWLCAHTDTGRTQEGWKRRTGCWTGLTRWYTNTVPYVCMDYAAEHFGLPLLPASKAGGDLKKGANMAIIGATTMDFDFFKSIGLSDKIWNNGPLDTQIQWFRQLLPSVCGKDCKNYLSKSLFVVGEFGGNDYNAALFSGRSMAEVRGYVPMVVSKLVRGLEAIVRSGAVDVVVPGVLPIGCFPIYLTLYGTSNAADYDRDGCLRAYNGLSSYHNALLRRSLSGLRRTYPHARIMYADFYTQVTHMIRAPHNFGLKYGLKVCCGAGGQGQYGYNNKARCGMAGASACADPGNYLIWDGIHLTEAAYRSIADGWLKGPYCSPPIQH</sequence>
<dbReference type="GO" id="GO:0016788">
    <property type="term" value="F:hydrolase activity, acting on ester bonds"/>
    <property type="evidence" value="ECO:0007669"/>
    <property type="project" value="InterPro"/>
</dbReference>
<dbReference type="InterPro" id="IPR036514">
    <property type="entry name" value="SGNH_hydro_sf"/>
</dbReference>